<keyword evidence="3" id="KW-1185">Reference proteome</keyword>
<protein>
    <submittedName>
        <fullName evidence="2">Uncharacterized protein</fullName>
    </submittedName>
</protein>
<evidence type="ECO:0000313" key="2">
    <source>
        <dbReference type="EMBL" id="SES91225.1"/>
    </source>
</evidence>
<feature type="transmembrane region" description="Helical" evidence="1">
    <location>
        <begin position="55"/>
        <end position="74"/>
    </location>
</feature>
<gene>
    <name evidence="2" type="ORF">SAMN05421676_10294</name>
</gene>
<feature type="transmembrane region" description="Helical" evidence="1">
    <location>
        <begin position="29"/>
        <end position="48"/>
    </location>
</feature>
<sequence>MNAIITLLLLFILVGYLISLIVSGKDTSGLKFMLLGLSFILVGGIIAVDDNSDLGGLEYLFVFVGLLFSVVGFGKKN</sequence>
<accession>A0A1I0AB13</accession>
<name>A0A1I0AB13_9BACI</name>
<organism evidence="2 3">
    <name type="scientific">Salinibacillus kushneri</name>
    <dbReference type="NCBI Taxonomy" id="237682"/>
    <lineage>
        <taxon>Bacteria</taxon>
        <taxon>Bacillati</taxon>
        <taxon>Bacillota</taxon>
        <taxon>Bacilli</taxon>
        <taxon>Bacillales</taxon>
        <taxon>Bacillaceae</taxon>
        <taxon>Salinibacillus</taxon>
    </lineage>
</organism>
<keyword evidence="1" id="KW-0812">Transmembrane</keyword>
<keyword evidence="1" id="KW-1133">Transmembrane helix</keyword>
<dbReference type="Proteomes" id="UP000199095">
    <property type="component" value="Unassembled WGS sequence"/>
</dbReference>
<proteinExistence type="predicted"/>
<keyword evidence="1" id="KW-0472">Membrane</keyword>
<dbReference type="AlphaFoldDB" id="A0A1I0AB13"/>
<dbReference type="EMBL" id="FOHJ01000002">
    <property type="protein sequence ID" value="SES91225.1"/>
    <property type="molecule type" value="Genomic_DNA"/>
</dbReference>
<dbReference type="RefSeq" id="WP_093131805.1">
    <property type="nucleotide sequence ID" value="NZ_FOHJ01000002.1"/>
</dbReference>
<evidence type="ECO:0000313" key="3">
    <source>
        <dbReference type="Proteomes" id="UP000199095"/>
    </source>
</evidence>
<evidence type="ECO:0000256" key="1">
    <source>
        <dbReference type="SAM" id="Phobius"/>
    </source>
</evidence>
<reference evidence="3" key="1">
    <citation type="submission" date="2016-10" db="EMBL/GenBank/DDBJ databases">
        <authorList>
            <person name="Varghese N."/>
            <person name="Submissions S."/>
        </authorList>
    </citation>
    <scope>NUCLEOTIDE SEQUENCE [LARGE SCALE GENOMIC DNA]</scope>
    <source>
        <strain evidence="3">CGMCC 1.3566</strain>
    </source>
</reference>
<dbReference type="OrthoDB" id="2951447at2"/>